<dbReference type="EMBL" id="CP038634">
    <property type="protein sequence ID" value="QBY49713.1"/>
    <property type="molecule type" value="Genomic_DNA"/>
</dbReference>
<dbReference type="PANTHER" id="PTHR44757:SF2">
    <property type="entry name" value="BIOFILM ARCHITECTURE MAINTENANCE PROTEIN MBAA"/>
    <property type="match status" value="1"/>
</dbReference>
<evidence type="ECO:0000313" key="4">
    <source>
        <dbReference type="Proteomes" id="UP000295294"/>
    </source>
</evidence>
<evidence type="ECO:0000313" key="3">
    <source>
        <dbReference type="EMBL" id="QBY49713.1"/>
    </source>
</evidence>
<dbReference type="PANTHER" id="PTHR44757">
    <property type="entry name" value="DIGUANYLATE CYCLASE DGCP"/>
    <property type="match status" value="1"/>
</dbReference>
<dbReference type="AlphaFoldDB" id="A0A4P7L9X5"/>
<sequence>MYPDADDPGGTPLGASGSPQAPSDADAPARPAGLLRWRSPVLGRVAPQDFLPALETLGLVERFGGWLLDSVLPLVRSSEAFAPLQFTLLASSAQLHRPQMVGALARAIDTGGIAAERLCIELPASAVPPVAGILDCFADLRRLPAGATFPGGLAGADARRYPAARPRAAVAGRLKRPSRAAPAAPAVVPAVVPIARFTNWHIPDINRADSGGKICLKPST</sequence>
<gene>
    <name evidence="3" type="ORF">E0W60_00255</name>
</gene>
<organism evidence="3 4">
    <name type="scientific">Cupriavidus oxalaticus</name>
    <dbReference type="NCBI Taxonomy" id="96344"/>
    <lineage>
        <taxon>Bacteria</taxon>
        <taxon>Pseudomonadati</taxon>
        <taxon>Pseudomonadota</taxon>
        <taxon>Betaproteobacteria</taxon>
        <taxon>Burkholderiales</taxon>
        <taxon>Burkholderiaceae</taxon>
        <taxon>Cupriavidus</taxon>
    </lineage>
</organism>
<evidence type="ECO:0000259" key="2">
    <source>
        <dbReference type="Pfam" id="PF00563"/>
    </source>
</evidence>
<evidence type="ECO:0000256" key="1">
    <source>
        <dbReference type="SAM" id="MobiDB-lite"/>
    </source>
</evidence>
<name>A0A4P7L9X5_9BURK</name>
<dbReference type="KEGG" id="cox:E0W60_00255"/>
<dbReference type="InterPro" id="IPR052155">
    <property type="entry name" value="Biofilm_reg_signaling"/>
</dbReference>
<dbReference type="SUPFAM" id="SSF141868">
    <property type="entry name" value="EAL domain-like"/>
    <property type="match status" value="1"/>
</dbReference>
<reference evidence="3 4" key="1">
    <citation type="submission" date="2019-03" db="EMBL/GenBank/DDBJ databases">
        <title>Efficiently degradation of phenoxyalkanoic acid herbicides by Cupriavidus oxalaticus strain X32.</title>
        <authorList>
            <person name="Sheng X."/>
        </authorList>
    </citation>
    <scope>NUCLEOTIDE SEQUENCE [LARGE SCALE GENOMIC DNA]</scope>
    <source>
        <strain evidence="3 4">X32</strain>
    </source>
</reference>
<dbReference type="InterPro" id="IPR035919">
    <property type="entry name" value="EAL_sf"/>
</dbReference>
<dbReference type="STRING" id="1349762.GCA_001592245_03938"/>
<dbReference type="OrthoDB" id="8956528at2"/>
<dbReference type="InterPro" id="IPR001633">
    <property type="entry name" value="EAL_dom"/>
</dbReference>
<feature type="domain" description="EAL" evidence="2">
    <location>
        <begin position="34"/>
        <end position="127"/>
    </location>
</feature>
<dbReference type="Pfam" id="PF00563">
    <property type="entry name" value="EAL"/>
    <property type="match status" value="1"/>
</dbReference>
<feature type="compositionally biased region" description="Low complexity" evidence="1">
    <location>
        <begin position="14"/>
        <end position="30"/>
    </location>
</feature>
<dbReference type="Proteomes" id="UP000295294">
    <property type="component" value="Chromosome 1"/>
</dbReference>
<dbReference type="Gene3D" id="3.20.20.450">
    <property type="entry name" value="EAL domain"/>
    <property type="match status" value="1"/>
</dbReference>
<feature type="region of interest" description="Disordered" evidence="1">
    <location>
        <begin position="1"/>
        <end position="30"/>
    </location>
</feature>
<accession>A0A4P7L9X5</accession>
<protein>
    <submittedName>
        <fullName evidence="3">EAL domain-containing protein</fullName>
    </submittedName>
</protein>
<proteinExistence type="predicted"/>